<protein>
    <submittedName>
        <fullName evidence="1">Ferritin-like domain-containing protein</fullName>
    </submittedName>
</protein>
<proteinExistence type="predicted"/>
<dbReference type="InterPro" id="IPR012347">
    <property type="entry name" value="Ferritin-like"/>
</dbReference>
<gene>
    <name evidence="1" type="ORF">F0919_16110</name>
</gene>
<dbReference type="Gene3D" id="1.20.1260.10">
    <property type="match status" value="1"/>
</dbReference>
<dbReference type="AlphaFoldDB" id="A0A5M6CAW7"/>
<name>A0A5M6CAW7_9BACT</name>
<accession>A0A5M6CAW7</accession>
<comment type="caution">
    <text evidence="1">The sequence shown here is derived from an EMBL/GenBank/DDBJ whole genome shotgun (WGS) entry which is preliminary data.</text>
</comment>
<evidence type="ECO:0000313" key="2">
    <source>
        <dbReference type="Proteomes" id="UP000323632"/>
    </source>
</evidence>
<keyword evidence="2" id="KW-1185">Reference proteome</keyword>
<dbReference type="InterPro" id="IPR009078">
    <property type="entry name" value="Ferritin-like_SF"/>
</dbReference>
<organism evidence="1 2">
    <name type="scientific">Taibaiella lutea</name>
    <dbReference type="NCBI Taxonomy" id="2608001"/>
    <lineage>
        <taxon>Bacteria</taxon>
        <taxon>Pseudomonadati</taxon>
        <taxon>Bacteroidota</taxon>
        <taxon>Chitinophagia</taxon>
        <taxon>Chitinophagales</taxon>
        <taxon>Chitinophagaceae</taxon>
        <taxon>Taibaiella</taxon>
    </lineage>
</organism>
<reference evidence="1 2" key="1">
    <citation type="submission" date="2019-09" db="EMBL/GenBank/DDBJ databases">
        <title>Genome sequence and assembly of Taibaiella sp.</title>
        <authorList>
            <person name="Chhetri G."/>
        </authorList>
    </citation>
    <scope>NUCLEOTIDE SEQUENCE [LARGE SCALE GENOMIC DNA]</scope>
    <source>
        <strain evidence="1 2">KVB11</strain>
    </source>
</reference>
<dbReference type="Proteomes" id="UP000323632">
    <property type="component" value="Unassembled WGS sequence"/>
</dbReference>
<dbReference type="Pfam" id="PF13668">
    <property type="entry name" value="Ferritin_2"/>
    <property type="match status" value="1"/>
</dbReference>
<dbReference type="RefSeq" id="WP_150033820.1">
    <property type="nucleotide sequence ID" value="NZ_VWSH01000004.1"/>
</dbReference>
<dbReference type="CDD" id="cd00657">
    <property type="entry name" value="Ferritin_like"/>
    <property type="match status" value="1"/>
</dbReference>
<sequence>MNFSNILNEIEKIDPEVFERTSQRRHVLKSFGSKVAVAALPFALGSLFKKSYGQSTNSIIEVLNFALTLEYLEAKFYKTAVEESPGLLPAGAATGAITTIATHESQHVTFLQTAIAGAGGVAVTSPTFDFTAGGLFPDVFTNYATFLAVAQAFEDTGVRAYKGQAGFLMSDNAVLTAALNIHSVEARHASHIRQMRKANNQGDVKPWITGNQSGIASTAVQPVYDGEENTTQATIQITGINGTDVSSDAASESFDEPLTKEQVMAIVDPFIT</sequence>
<dbReference type="EMBL" id="VWSH01000004">
    <property type="protein sequence ID" value="KAA5532317.1"/>
    <property type="molecule type" value="Genomic_DNA"/>
</dbReference>
<dbReference type="SUPFAM" id="SSF47240">
    <property type="entry name" value="Ferritin-like"/>
    <property type="match status" value="1"/>
</dbReference>
<evidence type="ECO:0000313" key="1">
    <source>
        <dbReference type="EMBL" id="KAA5532317.1"/>
    </source>
</evidence>